<feature type="compositionally biased region" description="Basic and acidic residues" evidence="1">
    <location>
        <begin position="200"/>
        <end position="215"/>
    </location>
</feature>
<feature type="compositionally biased region" description="Basic and acidic residues" evidence="1">
    <location>
        <begin position="162"/>
        <end position="173"/>
    </location>
</feature>
<reference evidence="2 3" key="1">
    <citation type="submission" date="2014-06" db="EMBL/GenBank/DDBJ databases">
        <title>Evolutionary Origins and Diversification of the Mycorrhizal Mutualists.</title>
        <authorList>
            <consortium name="DOE Joint Genome Institute"/>
            <consortium name="Mycorrhizal Genomics Consortium"/>
            <person name="Kohler A."/>
            <person name="Kuo A."/>
            <person name="Nagy L.G."/>
            <person name="Floudas D."/>
            <person name="Copeland A."/>
            <person name="Barry K.W."/>
            <person name="Cichocki N."/>
            <person name="Veneault-Fourrey C."/>
            <person name="LaButti K."/>
            <person name="Lindquist E.A."/>
            <person name="Lipzen A."/>
            <person name="Lundell T."/>
            <person name="Morin E."/>
            <person name="Murat C."/>
            <person name="Riley R."/>
            <person name="Ohm R."/>
            <person name="Sun H."/>
            <person name="Tunlid A."/>
            <person name="Henrissat B."/>
            <person name="Grigoriev I.V."/>
            <person name="Hibbett D.S."/>
            <person name="Martin F."/>
        </authorList>
    </citation>
    <scope>NUCLEOTIDE SEQUENCE [LARGE SCALE GENOMIC DNA]</scope>
    <source>
        <strain evidence="2 3">FD-325 SS-3</strain>
    </source>
</reference>
<feature type="region of interest" description="Disordered" evidence="1">
    <location>
        <begin position="1"/>
        <end position="22"/>
    </location>
</feature>
<proteinExistence type="predicted"/>
<dbReference type="AlphaFoldDB" id="A0A0C9T0T1"/>
<evidence type="ECO:0000313" key="2">
    <source>
        <dbReference type="EMBL" id="KII82714.1"/>
    </source>
</evidence>
<evidence type="ECO:0000256" key="1">
    <source>
        <dbReference type="SAM" id="MobiDB-lite"/>
    </source>
</evidence>
<feature type="region of interest" description="Disordered" evidence="1">
    <location>
        <begin position="101"/>
        <end position="249"/>
    </location>
</feature>
<protein>
    <submittedName>
        <fullName evidence="2">Uncharacterized protein</fullName>
    </submittedName>
</protein>
<name>A0A0C9T0T1_PLICR</name>
<evidence type="ECO:0000313" key="3">
    <source>
        <dbReference type="Proteomes" id="UP000053263"/>
    </source>
</evidence>
<gene>
    <name evidence="2" type="ORF">PLICRDRAFT_181129</name>
</gene>
<dbReference type="HOGENOM" id="CLU_1118000_0_0_1"/>
<accession>A0A0C9T0T1</accession>
<feature type="region of interest" description="Disordered" evidence="1">
    <location>
        <begin position="37"/>
        <end position="83"/>
    </location>
</feature>
<sequence>MGPSTVLPVLEPASSQHTRKNCGDRCTVTATTTTHGGDAHDAHNGNAHNAHNGDAHDGDAHGAPSSALRTPRRARTTTTKRDASRRLVVVTPLAAATAFLHAQHTTTGPPSRVHCEPMHARRRRRYETPGGVSSSSLPPPPTPSSTLNTYHGRAVSRALRVRARETRRQEASRRGPSTRRCRRRRLPPPSTPTTGAPSRARCESVHARRRGRDETPGGVSSWSLHPPLPPPPPSSALNTPPRAQCLART</sequence>
<organism evidence="2 3">
    <name type="scientific">Plicaturopsis crispa FD-325 SS-3</name>
    <dbReference type="NCBI Taxonomy" id="944288"/>
    <lineage>
        <taxon>Eukaryota</taxon>
        <taxon>Fungi</taxon>
        <taxon>Dikarya</taxon>
        <taxon>Basidiomycota</taxon>
        <taxon>Agaricomycotina</taxon>
        <taxon>Agaricomycetes</taxon>
        <taxon>Agaricomycetidae</taxon>
        <taxon>Amylocorticiales</taxon>
        <taxon>Amylocorticiaceae</taxon>
        <taxon>Plicatura</taxon>
        <taxon>Plicaturopsis crispa</taxon>
    </lineage>
</organism>
<dbReference type="Proteomes" id="UP000053263">
    <property type="component" value="Unassembled WGS sequence"/>
</dbReference>
<keyword evidence="3" id="KW-1185">Reference proteome</keyword>
<feature type="non-terminal residue" evidence="2">
    <location>
        <position position="249"/>
    </location>
</feature>
<dbReference type="EMBL" id="KN832735">
    <property type="protein sequence ID" value="KII82714.1"/>
    <property type="molecule type" value="Genomic_DNA"/>
</dbReference>
<feature type="compositionally biased region" description="Basic residues" evidence="1">
    <location>
        <begin position="176"/>
        <end position="186"/>
    </location>
</feature>
<feature type="compositionally biased region" description="Basic and acidic residues" evidence="1">
    <location>
        <begin position="51"/>
        <end position="60"/>
    </location>
</feature>